<evidence type="ECO:0000256" key="5">
    <source>
        <dbReference type="ARBA" id="ARBA00041564"/>
    </source>
</evidence>
<evidence type="ECO:0000259" key="6">
    <source>
        <dbReference type="Pfam" id="PF00425"/>
    </source>
</evidence>
<dbReference type="SUPFAM" id="SSF56322">
    <property type="entry name" value="ADC synthase"/>
    <property type="match status" value="1"/>
</dbReference>
<evidence type="ECO:0000256" key="2">
    <source>
        <dbReference type="ARBA" id="ARBA00005297"/>
    </source>
</evidence>
<accession>A0A1S7R3Q1</accession>
<organism evidence="7 8">
    <name type="scientific">Agrobacterium tumefaciens str. Kerr 14</name>
    <dbReference type="NCBI Taxonomy" id="1183424"/>
    <lineage>
        <taxon>Bacteria</taxon>
        <taxon>Pseudomonadati</taxon>
        <taxon>Pseudomonadota</taxon>
        <taxon>Alphaproteobacteria</taxon>
        <taxon>Hyphomicrobiales</taxon>
        <taxon>Rhizobiaceae</taxon>
        <taxon>Rhizobium/Agrobacterium group</taxon>
        <taxon>Agrobacterium</taxon>
        <taxon>Agrobacterium tumefaciens complex</taxon>
    </lineage>
</organism>
<dbReference type="InterPro" id="IPR015890">
    <property type="entry name" value="Chorismate_C"/>
</dbReference>
<evidence type="ECO:0000256" key="3">
    <source>
        <dbReference type="ARBA" id="ARBA00012824"/>
    </source>
</evidence>
<dbReference type="GeneID" id="92926743"/>
<evidence type="ECO:0000256" key="4">
    <source>
        <dbReference type="ARBA" id="ARBA00023235"/>
    </source>
</evidence>
<dbReference type="NCBIfam" id="TIGR00543">
    <property type="entry name" value="isochor_syn"/>
    <property type="match status" value="1"/>
</dbReference>
<dbReference type="GO" id="GO:0008909">
    <property type="term" value="F:isochorismate synthase activity"/>
    <property type="evidence" value="ECO:0007669"/>
    <property type="project" value="UniProtKB-EC"/>
</dbReference>
<dbReference type="Pfam" id="PF00425">
    <property type="entry name" value="Chorismate_bind"/>
    <property type="match status" value="1"/>
</dbReference>
<name>A0A1S7R3Q1_AGRTU</name>
<dbReference type="PANTHER" id="PTHR42839">
    <property type="entry name" value="ISOCHORISMATE SYNTHASE ENTC"/>
    <property type="match status" value="1"/>
</dbReference>
<dbReference type="GO" id="GO:0009697">
    <property type="term" value="P:salicylic acid biosynthetic process"/>
    <property type="evidence" value="ECO:0007669"/>
    <property type="project" value="TreeGrafter"/>
</dbReference>
<dbReference type="InterPro" id="IPR004561">
    <property type="entry name" value="IsoChor_synthase"/>
</dbReference>
<dbReference type="RefSeq" id="WP_020809018.1">
    <property type="nucleotide sequence ID" value="NZ_LT009731.1"/>
</dbReference>
<protein>
    <recommendedName>
        <fullName evidence="3">isochorismate synthase</fullName>
        <ecNumber evidence="3">5.4.4.2</ecNumber>
    </recommendedName>
    <alternativeName>
        <fullName evidence="5">Isochorismate mutase</fullName>
    </alternativeName>
</protein>
<dbReference type="InterPro" id="IPR005801">
    <property type="entry name" value="ADC_synthase"/>
</dbReference>
<comment type="similarity">
    <text evidence="2">Belongs to the isochorismate synthase family.</text>
</comment>
<dbReference type="Proteomes" id="UP000191897">
    <property type="component" value="Unassembled WGS sequence"/>
</dbReference>
<sequence>MKTGALRTNDVESDEITEFNREFLFTSGSGQLRARGIRERIAIPARGGEDISSPLQQALAGAFERARRDGEQNPIAIGAIPFDVSEPSCLYIPYNHEWNSRDAAPIVADSAMPALIGQNSLPDETGFKRAVEHAIVNFRHSEVRKAVLSVMRELTFASEVDVERLLASLAKQNREGYQFRIPLPDGGDLIGVSPELLIRKQGEKIISNPLAGSAKRMVDPAADKANADRLSASEKDHYEHSLVIEDIRSLLSPVCVELDVPEKPSLINTAALWHLSTRIEGRLADPETNALQLACLLHPTPAVCGFPTERAHRLIRFVEPFERGLFTGMVGWTDSEGNGEWVVTIRCGTVQRETVRLFAGAGIVEASEPESEWAEVQTKLKTMLNACGLSA</sequence>
<evidence type="ECO:0000313" key="7">
    <source>
        <dbReference type="EMBL" id="CUX46480.1"/>
    </source>
</evidence>
<dbReference type="Gene3D" id="3.60.120.10">
    <property type="entry name" value="Anthranilate synthase"/>
    <property type="match status" value="1"/>
</dbReference>
<dbReference type="AlphaFoldDB" id="A0A1S7R3Q1"/>
<proteinExistence type="inferred from homology"/>
<dbReference type="EMBL" id="FBWC01000020">
    <property type="protein sequence ID" value="CUX46480.1"/>
    <property type="molecule type" value="Genomic_DNA"/>
</dbReference>
<reference evidence="7 8" key="1">
    <citation type="submission" date="2016-01" db="EMBL/GenBank/DDBJ databases">
        <authorList>
            <person name="Oliw E.H."/>
        </authorList>
    </citation>
    <scope>NUCLEOTIDE SEQUENCE [LARGE SCALE GENOMIC DNA]</scope>
    <source>
        <strain evidence="7 8">Kerr 14</strain>
    </source>
</reference>
<evidence type="ECO:0000313" key="8">
    <source>
        <dbReference type="Proteomes" id="UP000191897"/>
    </source>
</evidence>
<keyword evidence="4 7" id="KW-0413">Isomerase</keyword>
<evidence type="ECO:0000256" key="1">
    <source>
        <dbReference type="ARBA" id="ARBA00000799"/>
    </source>
</evidence>
<gene>
    <name evidence="7" type="primary">entC</name>
    <name evidence="7" type="ORF">AGR4C_Lc100070</name>
</gene>
<dbReference type="PANTHER" id="PTHR42839:SF2">
    <property type="entry name" value="ISOCHORISMATE SYNTHASE ENTC"/>
    <property type="match status" value="1"/>
</dbReference>
<dbReference type="EC" id="5.4.4.2" evidence="3"/>
<comment type="catalytic activity">
    <reaction evidence="1">
        <text>chorismate = isochorismate</text>
        <dbReference type="Rhea" id="RHEA:18985"/>
        <dbReference type="ChEBI" id="CHEBI:29748"/>
        <dbReference type="ChEBI" id="CHEBI:29780"/>
        <dbReference type="EC" id="5.4.4.2"/>
    </reaction>
</comment>
<feature type="domain" description="Chorismate-utilising enzyme C-terminal" evidence="6">
    <location>
        <begin position="124"/>
        <end position="379"/>
    </location>
</feature>